<evidence type="ECO:0000256" key="2">
    <source>
        <dbReference type="RuleBase" id="RU362080"/>
    </source>
</evidence>
<evidence type="ECO:0000256" key="1">
    <source>
        <dbReference type="ARBA" id="ARBA00009981"/>
    </source>
</evidence>
<name>A0A5U8JEU8_SALET</name>
<comment type="function">
    <text evidence="2">Antitoxin component of a type II toxin-antitoxin (TA) system.</text>
</comment>
<dbReference type="SUPFAM" id="SSF143120">
    <property type="entry name" value="YefM-like"/>
    <property type="match status" value="1"/>
</dbReference>
<dbReference type="Proteomes" id="UP000839597">
    <property type="component" value="Unassembled WGS sequence"/>
</dbReference>
<dbReference type="InterPro" id="IPR036165">
    <property type="entry name" value="YefM-like_sf"/>
</dbReference>
<dbReference type="AlphaFoldDB" id="A0A5U8JEU8"/>
<dbReference type="InterPro" id="IPR006442">
    <property type="entry name" value="Antitoxin_Phd/YefM"/>
</dbReference>
<sequence>MTTTFTSREFNHEVGKAKRAACQGAVFITDRGKATHVLLSIDEYQQISRQNAVNIVDALSVPGLSDIEFDTPRVTVLPHDRDVF</sequence>
<protein>
    <recommendedName>
        <fullName evidence="2">Antitoxin</fullName>
    </recommendedName>
</protein>
<accession>A0A5U8JEU8</accession>
<gene>
    <name evidence="3" type="ORF">DOI44_24265</name>
</gene>
<comment type="caution">
    <text evidence="3">The sequence shown here is derived from an EMBL/GenBank/DDBJ whole genome shotgun (WGS) entry which is preliminary data.</text>
</comment>
<dbReference type="Gene3D" id="3.40.1620.10">
    <property type="entry name" value="YefM-like domain"/>
    <property type="match status" value="1"/>
</dbReference>
<proteinExistence type="inferred from homology"/>
<evidence type="ECO:0000313" key="3">
    <source>
        <dbReference type="EMBL" id="EBR8436055.1"/>
    </source>
</evidence>
<reference evidence="3" key="1">
    <citation type="submission" date="2018-06" db="EMBL/GenBank/DDBJ databases">
        <authorList>
            <person name="Ashton P.M."/>
            <person name="Dallman T."/>
            <person name="Nair S."/>
            <person name="De Pinna E."/>
            <person name="Peters T."/>
            <person name="Grant K."/>
        </authorList>
    </citation>
    <scope>NUCLEOTIDE SEQUENCE [LARGE SCALE GENOMIC DNA]</scope>
    <source>
        <strain evidence="3">449454</strain>
    </source>
</reference>
<dbReference type="EMBL" id="AAGTPA010000041">
    <property type="protein sequence ID" value="EBR8436055.1"/>
    <property type="molecule type" value="Genomic_DNA"/>
</dbReference>
<comment type="similarity">
    <text evidence="1 2">Belongs to the phD/YefM antitoxin family.</text>
</comment>
<dbReference type="Pfam" id="PF02604">
    <property type="entry name" value="PhdYeFM_antitox"/>
    <property type="match status" value="1"/>
</dbReference>
<organism evidence="3">
    <name type="scientific">Salmonella enterica subsp. enterica serovar Panama</name>
    <dbReference type="NCBI Taxonomy" id="29472"/>
    <lineage>
        <taxon>Bacteria</taxon>
        <taxon>Pseudomonadati</taxon>
        <taxon>Pseudomonadota</taxon>
        <taxon>Gammaproteobacteria</taxon>
        <taxon>Enterobacterales</taxon>
        <taxon>Enterobacteriaceae</taxon>
        <taxon>Salmonella</taxon>
    </lineage>
</organism>